<reference evidence="2" key="1">
    <citation type="submission" date="2022-11" db="EMBL/GenBank/DDBJ databases">
        <title>Minimal conservation of predation-associated metabolite biosynthetic gene clusters underscores biosynthetic potential of Myxococcota including descriptions for ten novel species: Archangium lansinium sp. nov., Myxococcus landrumus sp. nov., Nannocystis bai.</title>
        <authorList>
            <person name="Ahearne A."/>
            <person name="Stevens C."/>
            <person name="Dowd S."/>
        </authorList>
    </citation>
    <scope>NUCLEOTIDE SEQUENCE</scope>
    <source>
        <strain evidence="2">Fl3</strain>
    </source>
</reference>
<dbReference type="RefSeq" id="WP_269035502.1">
    <property type="nucleotide sequence ID" value="NZ_CP114040.1"/>
</dbReference>
<accession>A0ABY7H1P3</accession>
<dbReference type="Proteomes" id="UP001164459">
    <property type="component" value="Chromosome"/>
</dbReference>
<feature type="compositionally biased region" description="Gly residues" evidence="1">
    <location>
        <begin position="42"/>
        <end position="57"/>
    </location>
</feature>
<protein>
    <submittedName>
        <fullName evidence="2">Uncharacterized protein</fullName>
    </submittedName>
</protein>
<gene>
    <name evidence="2" type="ORF">O0S08_43995</name>
</gene>
<feature type="compositionally biased region" description="Low complexity" evidence="1">
    <location>
        <begin position="28"/>
        <end position="41"/>
    </location>
</feature>
<sequence length="206" mass="20405">MRVPISPAFALILVFLLGCKDDGGGTSGLTSVSTETATSTSTGGGSGTDPTTGGGTTTGSTSEPTDTSSSGSSSEISSSTSASTTEDSGSTTADPNCPPVKGEYNDCTDEQGDIDNKACKWMGDGENGFITCLNAAGMTGASTCSLVGCELDCHCFTAPATGTATSVCRPNATDKGDSACVLDCSDGATCPDGMVCDNDTCFWPAP</sequence>
<evidence type="ECO:0000313" key="3">
    <source>
        <dbReference type="Proteomes" id="UP001164459"/>
    </source>
</evidence>
<organism evidence="2 3">
    <name type="scientific">Nannocystis punicea</name>
    <dbReference type="NCBI Taxonomy" id="2995304"/>
    <lineage>
        <taxon>Bacteria</taxon>
        <taxon>Pseudomonadati</taxon>
        <taxon>Myxococcota</taxon>
        <taxon>Polyangia</taxon>
        <taxon>Nannocystales</taxon>
        <taxon>Nannocystaceae</taxon>
        <taxon>Nannocystis</taxon>
    </lineage>
</organism>
<evidence type="ECO:0000313" key="2">
    <source>
        <dbReference type="EMBL" id="WAS93176.1"/>
    </source>
</evidence>
<feature type="compositionally biased region" description="Low complexity" evidence="1">
    <location>
        <begin position="58"/>
        <end position="94"/>
    </location>
</feature>
<evidence type="ECO:0000256" key="1">
    <source>
        <dbReference type="SAM" id="MobiDB-lite"/>
    </source>
</evidence>
<name>A0ABY7H1P3_9BACT</name>
<keyword evidence="3" id="KW-1185">Reference proteome</keyword>
<feature type="region of interest" description="Disordered" evidence="1">
    <location>
        <begin position="28"/>
        <end position="104"/>
    </location>
</feature>
<proteinExistence type="predicted"/>
<dbReference type="PROSITE" id="PS51257">
    <property type="entry name" value="PROKAR_LIPOPROTEIN"/>
    <property type="match status" value="1"/>
</dbReference>
<dbReference type="EMBL" id="CP114040">
    <property type="protein sequence ID" value="WAS93176.1"/>
    <property type="molecule type" value="Genomic_DNA"/>
</dbReference>